<proteinExistence type="predicted"/>
<sequence length="291" mass="30175">MSTTASGPAYIPRGTKSKCSKGSSENILNLPVDHGVAYTPGLEPLLNANDHKPGEHILKYGFCAATKLPCSPVTPLAWINVNKKHILEGAPALIEQSKLTCVKGGVISIVINAGSAQNDDHNEAAADKVEAVTAATEAENPYGFKQAVKDAIDNGILPNPATMQSDYEFIEGGLSTPIFKIASLAGGFILDKKGNVYAMVDASVGYGLGLPYPVTGSVGQGYFGNADKSSEEKYRDALAGGSIGTTTGAGIQGNASIGVPSGVISGEVSFNPSIGKSFGGRYAWYLFNVNE</sequence>
<name>I9NM12_9FIRM</name>
<dbReference type="AlphaFoldDB" id="I9NM12"/>
<dbReference type="STRING" id="1192197.JBW_03132"/>
<protein>
    <recommendedName>
        <fullName evidence="3">DUF4280 domain-containing protein</fullName>
    </recommendedName>
</protein>
<dbReference type="HOGENOM" id="CLU_955970_0_0_9"/>
<organism evidence="1 2">
    <name type="scientific">Pelosinus fermentans JBW45</name>
    <dbReference type="NCBI Taxonomy" id="1192197"/>
    <lineage>
        <taxon>Bacteria</taxon>
        <taxon>Bacillati</taxon>
        <taxon>Bacillota</taxon>
        <taxon>Negativicutes</taxon>
        <taxon>Selenomonadales</taxon>
        <taxon>Sporomusaceae</taxon>
        <taxon>Pelosinus</taxon>
    </lineage>
</organism>
<accession>I9NM12</accession>
<evidence type="ECO:0000313" key="2">
    <source>
        <dbReference type="Proteomes" id="UP000005361"/>
    </source>
</evidence>
<dbReference type="RefSeq" id="WP_007959824.1">
    <property type="nucleotide sequence ID" value="NZ_CP010978.1"/>
</dbReference>
<dbReference type="Pfam" id="PF14107">
    <property type="entry name" value="DUF4280"/>
    <property type="match status" value="1"/>
</dbReference>
<evidence type="ECO:0000313" key="1">
    <source>
        <dbReference type="EMBL" id="AJQ28473.1"/>
    </source>
</evidence>
<evidence type="ECO:0008006" key="3">
    <source>
        <dbReference type="Google" id="ProtNLM"/>
    </source>
</evidence>
<reference evidence="2" key="2">
    <citation type="submission" date="2015-02" db="EMBL/GenBank/DDBJ databases">
        <title>Complete Genome Sequence of Pelosinus fermentans JBW45.</title>
        <authorList>
            <person name="De Leon K.B."/>
            <person name="Utturkar S.M."/>
            <person name="Camilleri L.B."/>
            <person name="Arkin A.P."/>
            <person name="Fields M.W."/>
            <person name="Brown S.D."/>
            <person name="Wall J.D."/>
        </authorList>
    </citation>
    <scope>NUCLEOTIDE SEQUENCE [LARGE SCALE GENOMIC DNA]</scope>
    <source>
        <strain evidence="2">JBW45</strain>
    </source>
</reference>
<dbReference type="KEGG" id="pft:JBW_03132"/>
<dbReference type="InterPro" id="IPR025460">
    <property type="entry name" value="DUF4280"/>
</dbReference>
<gene>
    <name evidence="1" type="ORF">JBW_03132</name>
</gene>
<dbReference type="EMBL" id="CP010978">
    <property type="protein sequence ID" value="AJQ28473.1"/>
    <property type="molecule type" value="Genomic_DNA"/>
</dbReference>
<reference evidence="1 2" key="1">
    <citation type="journal article" date="2015" name="Genome Announc.">
        <title>Complete Genome Sequence of Pelosinus fermentans JBW45, a Member of a Remarkably Competitive Group of Negativicutes in the Firmicutes Phylum.</title>
        <authorList>
            <person name="De Leon K.B."/>
            <person name="Utturkar S.M."/>
            <person name="Camilleri L.B."/>
            <person name="Elias D.A."/>
            <person name="Arkin A.P."/>
            <person name="Fields M.W."/>
            <person name="Brown S.D."/>
            <person name="Wall J.D."/>
        </authorList>
    </citation>
    <scope>NUCLEOTIDE SEQUENCE [LARGE SCALE GENOMIC DNA]</scope>
    <source>
        <strain evidence="1 2">JBW45</strain>
    </source>
</reference>
<dbReference type="Proteomes" id="UP000005361">
    <property type="component" value="Chromosome"/>
</dbReference>